<keyword evidence="2" id="KW-1133">Transmembrane helix</keyword>
<dbReference type="KEGG" id="nti:DNFV4_02475"/>
<keyword evidence="2" id="KW-0812">Transmembrane</keyword>
<dbReference type="InterPro" id="IPR010870">
    <property type="entry name" value="Porin_O/P"/>
</dbReference>
<evidence type="ECO:0000256" key="1">
    <source>
        <dbReference type="SAM" id="MobiDB-lite"/>
    </source>
</evidence>
<feature type="region of interest" description="Disordered" evidence="1">
    <location>
        <begin position="57"/>
        <end position="79"/>
    </location>
</feature>
<gene>
    <name evidence="3" type="ORF">DNFV4_02475</name>
</gene>
<feature type="transmembrane region" description="Helical" evidence="2">
    <location>
        <begin position="20"/>
        <end position="46"/>
    </location>
</feature>
<evidence type="ECO:0000256" key="2">
    <source>
        <dbReference type="SAM" id="Phobius"/>
    </source>
</evidence>
<dbReference type="Pfam" id="PF07396">
    <property type="entry name" value="Porin_O_P"/>
    <property type="match status" value="1"/>
</dbReference>
<proteinExistence type="predicted"/>
<dbReference type="AlphaFoldDB" id="A0AA86MZS1"/>
<dbReference type="InterPro" id="IPR023614">
    <property type="entry name" value="Porin_dom_sf"/>
</dbReference>
<dbReference type="EMBL" id="OX365700">
    <property type="protein sequence ID" value="CAI4032050.1"/>
    <property type="molecule type" value="Genomic_DNA"/>
</dbReference>
<dbReference type="Proteomes" id="UP001179121">
    <property type="component" value="Chromosome"/>
</dbReference>
<organism evidence="3 4">
    <name type="scientific">Nitrospira tepida</name>
    <dbReference type="NCBI Taxonomy" id="2973512"/>
    <lineage>
        <taxon>Bacteria</taxon>
        <taxon>Pseudomonadati</taxon>
        <taxon>Nitrospirota</taxon>
        <taxon>Nitrospiria</taxon>
        <taxon>Nitrospirales</taxon>
        <taxon>Nitrospiraceae</taxon>
        <taxon>Nitrospira</taxon>
    </lineage>
</organism>
<sequence>MKNERRWSGSIRQFLKEHIIVPIFRIWILLIGMAFVPGLAAATGLIQQQVGDPSLIGPVRSGDRGASDPRSVVAQSTTSAETIQMTDPVQVTGQYERPATGQRLAIQSSTLENLLLEKGILTQEDWVRLKAEEERRIFEQTAEMQFAGNPRWYERIRINGYTQFRYNLGATDGRFDLPLTDSFGDQQGNEFYVRRLRLVFQGQVSERIAFFLQFALEGSQQVLSNQEMIDNYADFYLTKDRVHRLRFGLHRVPNSFDTYRSSTNRQELDRHESIQSGAPGERDLGIAYYYSSKTAQERFAQLAAYHNGPGDYGMFGIMVYNGQGRSRLELNKNKHVGARLAYPFQFRNGRLLETGVHGYYGYFSVPGVSQPNVASAARCHDRLTAEGGCDVKDQRFNAYIWTPPQPWGIMAEFTIGRGPQRNQQTGFVDETQVLGYYIQANYTWRYSDVGMLTPYVRWGEYYGGFKSINGAPDGQSRTLNFGLVWEPDTHLRFVADWMIKDGLNSTLVANQSQIDFDASQLRFQAQWFWN</sequence>
<evidence type="ECO:0000313" key="3">
    <source>
        <dbReference type="EMBL" id="CAI4032050.1"/>
    </source>
</evidence>
<accession>A0AA86MZS1</accession>
<name>A0AA86MZS1_9BACT</name>
<keyword evidence="4" id="KW-1185">Reference proteome</keyword>
<evidence type="ECO:0000313" key="4">
    <source>
        <dbReference type="Proteomes" id="UP001179121"/>
    </source>
</evidence>
<protein>
    <submittedName>
        <fullName evidence="3">Phosphate-selective porin</fullName>
    </submittedName>
</protein>
<keyword evidence="2" id="KW-0472">Membrane</keyword>
<dbReference type="Gene3D" id="2.40.160.10">
    <property type="entry name" value="Porin"/>
    <property type="match status" value="1"/>
</dbReference>
<reference evidence="3" key="1">
    <citation type="submission" date="2022-10" db="EMBL/GenBank/DDBJ databases">
        <authorList>
            <person name="Koch H."/>
        </authorList>
    </citation>
    <scope>NUCLEOTIDE SEQUENCE</scope>
    <source>
        <strain evidence="3">DNF</strain>
    </source>
</reference>